<dbReference type="Gene3D" id="3.10.450.50">
    <property type="match status" value="1"/>
</dbReference>
<gene>
    <name evidence="1" type="ORF">ACFFJ8_09785</name>
</gene>
<dbReference type="RefSeq" id="WP_204819693.1">
    <property type="nucleotide sequence ID" value="NZ_JANHOF010000006.1"/>
</dbReference>
<protein>
    <submittedName>
        <fullName evidence="1">Uncharacterized protein</fullName>
    </submittedName>
</protein>
<dbReference type="SUPFAM" id="SSF54427">
    <property type="entry name" value="NTF2-like"/>
    <property type="match status" value="1"/>
</dbReference>
<reference evidence="1 2" key="1">
    <citation type="submission" date="2024-09" db="EMBL/GenBank/DDBJ databases">
        <authorList>
            <person name="Sun Q."/>
            <person name="Mori K."/>
        </authorList>
    </citation>
    <scope>NUCLEOTIDE SEQUENCE [LARGE SCALE GENOMIC DNA]</scope>
    <source>
        <strain evidence="1 2">CCM 4839</strain>
    </source>
</reference>
<dbReference type="InterPro" id="IPR032710">
    <property type="entry name" value="NTF2-like_dom_sf"/>
</dbReference>
<comment type="caution">
    <text evidence="1">The sequence shown here is derived from an EMBL/GenBank/DDBJ whole genome shotgun (WGS) entry which is preliminary data.</text>
</comment>
<dbReference type="Proteomes" id="UP001589818">
    <property type="component" value="Unassembled WGS sequence"/>
</dbReference>
<proteinExistence type="predicted"/>
<sequence length="88" mass="10135">MSNEEECGTRFPRSSLNTGEPSCQHLDVRLTPLVKLEDAYHGIVVFKAEGNLDQVPYSNELTIVFEFEHDRIQSFREYVGSKQYLLLV</sequence>
<keyword evidence="2" id="KW-1185">Reference proteome</keyword>
<name>A0ABV6J797_9BACL</name>
<accession>A0ABV6J797</accession>
<dbReference type="EMBL" id="JBHLVF010000011">
    <property type="protein sequence ID" value="MFC0391667.1"/>
    <property type="molecule type" value="Genomic_DNA"/>
</dbReference>
<evidence type="ECO:0000313" key="2">
    <source>
        <dbReference type="Proteomes" id="UP001589818"/>
    </source>
</evidence>
<evidence type="ECO:0000313" key="1">
    <source>
        <dbReference type="EMBL" id="MFC0391667.1"/>
    </source>
</evidence>
<organism evidence="1 2">
    <name type="scientific">Paenibacillus mendelii</name>
    <dbReference type="NCBI Taxonomy" id="206163"/>
    <lineage>
        <taxon>Bacteria</taxon>
        <taxon>Bacillati</taxon>
        <taxon>Bacillota</taxon>
        <taxon>Bacilli</taxon>
        <taxon>Bacillales</taxon>
        <taxon>Paenibacillaceae</taxon>
        <taxon>Paenibacillus</taxon>
    </lineage>
</organism>